<reference evidence="1 2" key="2">
    <citation type="journal article" date="2014" name="FEMS Microbiol. Lett.">
        <title>Draft genomic DNA sequence of the facultatively methylotrophic bacterium Acidomonas methanolica type strain MB58.</title>
        <authorList>
            <person name="Higashiura N."/>
            <person name="Hadano H."/>
            <person name="Hirakawa H."/>
            <person name="Matsutani M."/>
            <person name="Takabe S."/>
            <person name="Matsushita K."/>
            <person name="Azuma Y."/>
        </authorList>
    </citation>
    <scope>NUCLEOTIDE SEQUENCE [LARGE SCALE GENOMIC DNA]</scope>
    <source>
        <strain evidence="1 2">MB58</strain>
    </source>
</reference>
<name>A0A023D8F0_ACIMT</name>
<reference evidence="2" key="1">
    <citation type="journal article" date="2014" name="FEMS Microbiol. Lett.">
        <title>Draft Genomic DNA Sequence of the Facultatively Methylotrophic Bacterium Acidomonas methanolica type strain MB58.</title>
        <authorList>
            <person name="Higashiura N."/>
            <person name="Hadano H."/>
            <person name="Hirakawa H."/>
            <person name="Matsutani M."/>
            <person name="Takabe S."/>
            <person name="Matsushita K."/>
            <person name="Azuma Y."/>
        </authorList>
    </citation>
    <scope>NUCLEOTIDE SEQUENCE [LARGE SCALE GENOMIC DNA]</scope>
    <source>
        <strain evidence="2">MB58</strain>
    </source>
</reference>
<comment type="caution">
    <text evidence="1">The sequence shown here is derived from an EMBL/GenBank/DDBJ whole genome shotgun (WGS) entry which is preliminary data.</text>
</comment>
<accession>A0A023D8F0</accession>
<proteinExistence type="predicted"/>
<dbReference type="PANTHER" id="PTHR36849:SF1">
    <property type="entry name" value="CYTOPLASMIC PROTEIN"/>
    <property type="match status" value="1"/>
</dbReference>
<keyword evidence="2" id="KW-1185">Reference proteome</keyword>
<dbReference type="AlphaFoldDB" id="A0A023D8F0"/>
<evidence type="ECO:0008006" key="3">
    <source>
        <dbReference type="Google" id="ProtNLM"/>
    </source>
</evidence>
<dbReference type="RefSeq" id="WP_042061448.1">
    <property type="nucleotide sequence ID" value="NZ_BAND01000133.1"/>
</dbReference>
<dbReference type="EMBL" id="BAND01000133">
    <property type="protein sequence ID" value="GAJ30418.1"/>
    <property type="molecule type" value="Genomic_DNA"/>
</dbReference>
<organism evidence="1 2">
    <name type="scientific">Acidomonas methanolica NBRC 104435</name>
    <dbReference type="NCBI Taxonomy" id="1231351"/>
    <lineage>
        <taxon>Bacteria</taxon>
        <taxon>Pseudomonadati</taxon>
        <taxon>Pseudomonadota</taxon>
        <taxon>Alphaproteobacteria</taxon>
        <taxon>Acetobacterales</taxon>
        <taxon>Acetobacteraceae</taxon>
        <taxon>Acidomonas</taxon>
    </lineage>
</organism>
<evidence type="ECO:0000313" key="1">
    <source>
        <dbReference type="EMBL" id="GAJ30418.1"/>
    </source>
</evidence>
<dbReference type="Proteomes" id="UP000019760">
    <property type="component" value="Unassembled WGS sequence"/>
</dbReference>
<dbReference type="Pfam" id="PF22752">
    <property type="entry name" value="DUF488-N3i"/>
    <property type="match status" value="1"/>
</dbReference>
<dbReference type="OrthoDB" id="9790745at2"/>
<gene>
    <name evidence="1" type="ORF">Amme_134_010</name>
</gene>
<sequence length="136" mass="15697">MTVKHDIPDVRLKRVYDAATPDDGLRVLVDRLWPRGLRKTDMKMDLWLKDVAPSPGLRQWFGHDPAHWDEFRLRYRQELSSGNAEIARLVEFARNGRVTLLYAAHDPLHNHALVLRDFLCDSAPVPAPDHKRKGLS</sequence>
<dbReference type="InterPro" id="IPR052552">
    <property type="entry name" value="YeaO-like"/>
</dbReference>
<protein>
    <recommendedName>
        <fullName evidence="3">Uroporphyrin-III C-methyltransferase</fullName>
    </recommendedName>
</protein>
<evidence type="ECO:0000313" key="2">
    <source>
        <dbReference type="Proteomes" id="UP000019760"/>
    </source>
</evidence>
<dbReference type="PANTHER" id="PTHR36849">
    <property type="entry name" value="CYTOPLASMIC PROTEIN-RELATED"/>
    <property type="match status" value="1"/>
</dbReference>